<proteinExistence type="predicted"/>
<dbReference type="AlphaFoldDB" id="A0A1F7I852"/>
<keyword evidence="1" id="KW-0472">Membrane</keyword>
<sequence length="213" mass="23542">MADQASEYISKSRTAGMNDAQIKQNLKQAGWNDTAIQSALGSSKIPVPPPPQTPGPPSSSHSLWDTFEHILMFISLYILATATGLILHGFVNKFFPDPGADSPFETYGLEVRWSLAAAIVTLPLFISLSTNIIKKTKNNSALRELASRKKLIYITLVITFIILVWKLVSTVYTLLDGSLVLNFILHFAITTGITGGIFAYFFLQVKEDRKHAR</sequence>
<keyword evidence="1" id="KW-1133">Transmembrane helix</keyword>
<accession>A0A1F7I852</accession>
<feature type="transmembrane region" description="Helical" evidence="1">
    <location>
        <begin position="70"/>
        <end position="91"/>
    </location>
</feature>
<gene>
    <name evidence="3" type="ORF">A3F34_02490</name>
</gene>
<dbReference type="Pfam" id="PF18920">
    <property type="entry name" value="DUF5671"/>
    <property type="match status" value="1"/>
</dbReference>
<evidence type="ECO:0000259" key="2">
    <source>
        <dbReference type="Pfam" id="PF18920"/>
    </source>
</evidence>
<feature type="transmembrane region" description="Helical" evidence="1">
    <location>
        <begin position="151"/>
        <end position="168"/>
    </location>
</feature>
<evidence type="ECO:0000313" key="4">
    <source>
        <dbReference type="Proteomes" id="UP000179024"/>
    </source>
</evidence>
<comment type="caution">
    <text evidence="3">The sequence shown here is derived from an EMBL/GenBank/DDBJ whole genome shotgun (WGS) entry which is preliminary data.</text>
</comment>
<evidence type="ECO:0000313" key="3">
    <source>
        <dbReference type="EMBL" id="OGK39549.1"/>
    </source>
</evidence>
<name>A0A1F7I852_9BACT</name>
<dbReference type="Proteomes" id="UP000179024">
    <property type="component" value="Unassembled WGS sequence"/>
</dbReference>
<feature type="transmembrane region" description="Helical" evidence="1">
    <location>
        <begin position="180"/>
        <end position="203"/>
    </location>
</feature>
<dbReference type="InterPro" id="IPR043728">
    <property type="entry name" value="DUF5671"/>
</dbReference>
<feature type="domain" description="DUF5671" evidence="2">
    <location>
        <begin position="66"/>
        <end position="200"/>
    </location>
</feature>
<reference evidence="3 4" key="1">
    <citation type="journal article" date="2016" name="Nat. Commun.">
        <title>Thousands of microbial genomes shed light on interconnected biogeochemical processes in an aquifer system.</title>
        <authorList>
            <person name="Anantharaman K."/>
            <person name="Brown C.T."/>
            <person name="Hug L.A."/>
            <person name="Sharon I."/>
            <person name="Castelle C.J."/>
            <person name="Probst A.J."/>
            <person name="Thomas B.C."/>
            <person name="Singh A."/>
            <person name="Wilkins M.J."/>
            <person name="Karaoz U."/>
            <person name="Brodie E.L."/>
            <person name="Williams K.H."/>
            <person name="Hubbard S.S."/>
            <person name="Banfield J.F."/>
        </authorList>
    </citation>
    <scope>NUCLEOTIDE SEQUENCE [LARGE SCALE GENOMIC DNA]</scope>
</reference>
<protein>
    <recommendedName>
        <fullName evidence="2">DUF5671 domain-containing protein</fullName>
    </recommendedName>
</protein>
<organism evidence="3 4">
    <name type="scientific">Candidatus Roizmanbacteria bacterium RIFCSPHIGHO2_12_FULL_44_10</name>
    <dbReference type="NCBI Taxonomy" id="1802054"/>
    <lineage>
        <taxon>Bacteria</taxon>
        <taxon>Candidatus Roizmaniibacteriota</taxon>
    </lineage>
</organism>
<evidence type="ECO:0000256" key="1">
    <source>
        <dbReference type="SAM" id="Phobius"/>
    </source>
</evidence>
<keyword evidence="1" id="KW-0812">Transmembrane</keyword>
<feature type="transmembrane region" description="Helical" evidence="1">
    <location>
        <begin position="111"/>
        <end position="130"/>
    </location>
</feature>
<dbReference type="EMBL" id="MGAE01000016">
    <property type="protein sequence ID" value="OGK39549.1"/>
    <property type="molecule type" value="Genomic_DNA"/>
</dbReference>